<dbReference type="EMBL" id="GALX01001599">
    <property type="protein sequence ID" value="JAB66867.1"/>
    <property type="molecule type" value="Transcribed_RNA"/>
</dbReference>
<evidence type="ECO:0000313" key="1">
    <source>
        <dbReference type="EMBL" id="JAB66867.1"/>
    </source>
</evidence>
<proteinExistence type="predicted"/>
<dbReference type="SUPFAM" id="SSF53098">
    <property type="entry name" value="Ribonuclease H-like"/>
    <property type="match status" value="1"/>
</dbReference>
<dbReference type="GO" id="GO:0006357">
    <property type="term" value="P:regulation of transcription by RNA polymerase II"/>
    <property type="evidence" value="ECO:0007669"/>
    <property type="project" value="TreeGrafter"/>
</dbReference>
<gene>
    <name evidence="1" type="primary">HOBOT</name>
</gene>
<feature type="non-terminal residue" evidence="1">
    <location>
        <position position="382"/>
    </location>
</feature>
<name>V5GYD7_ANOGL</name>
<protein>
    <submittedName>
        <fullName evidence="1">Transposable element</fullName>
    </submittedName>
</protein>
<reference evidence="1" key="1">
    <citation type="submission" date="2013-07" db="EMBL/GenBank/DDBJ databases">
        <title>Midgut Transcriptome Profiling of Anoplphora glabripennis, a Lignocellulose Degrading, Wood-Boring Cerambycid.</title>
        <authorList>
            <person name="Scully E.D."/>
            <person name="Hoover K."/>
            <person name="Carlson J.E."/>
            <person name="Tien M."/>
            <person name="Geib S.M."/>
        </authorList>
    </citation>
    <scope>NUCLEOTIDE SEQUENCE</scope>
</reference>
<dbReference type="PANTHER" id="PTHR46169:SF29">
    <property type="entry name" value="DNA REPLICATION-RELATED ELEMENT FACTOR, ISOFORM A"/>
    <property type="match status" value="1"/>
</dbReference>
<sequence length="382" mass="44610">MWTDEYTQRSFLTLTAHHIDDEFNLRTNVLGTREFTLGRKTAANIHDFVVEMLMEYKIEEKIKSSVIVTDNGANVTAAFRSYKRISCACHNLNLVMEDVLEKKKITELEVLIDASKRLVSFFKHSELNSRLTKSLKQHVKTRWNSLFVMLSSIRDMYQEIQQLLIGRNELHKIAAINFNLLEHLLQFLQYFKDCSEKLSSDVVPTIHEYGLWFEKLSKHCVENPADSEVISELKNCRLSSLKSRFQPTTLHYVALFLNPPYKTLRFLSGEQREHIKETIKVMLDLDQHETISNTTRQIGTTAGLTTTNLDEQPHSHRDPFDEFKDNYDDIADSDLQVQEIDTELQIYLKKHVDVVSRCNVLEFWKKAVDLPLHRSLSRYILK</sequence>
<dbReference type="GO" id="GO:0005634">
    <property type="term" value="C:nucleus"/>
    <property type="evidence" value="ECO:0007669"/>
    <property type="project" value="TreeGrafter"/>
</dbReference>
<dbReference type="InterPro" id="IPR052717">
    <property type="entry name" value="Vacuolar_transposase_reg"/>
</dbReference>
<dbReference type="InterPro" id="IPR012337">
    <property type="entry name" value="RNaseH-like_sf"/>
</dbReference>
<accession>V5GYD7</accession>
<organism evidence="1">
    <name type="scientific">Anoplophora glabripennis</name>
    <name type="common">Asian longhorn beetle</name>
    <name type="synonym">Anoplophora nobilis</name>
    <dbReference type="NCBI Taxonomy" id="217634"/>
    <lineage>
        <taxon>Eukaryota</taxon>
        <taxon>Metazoa</taxon>
        <taxon>Ecdysozoa</taxon>
        <taxon>Arthropoda</taxon>
        <taxon>Hexapoda</taxon>
        <taxon>Insecta</taxon>
        <taxon>Pterygota</taxon>
        <taxon>Neoptera</taxon>
        <taxon>Endopterygota</taxon>
        <taxon>Coleoptera</taxon>
        <taxon>Polyphaga</taxon>
        <taxon>Cucujiformia</taxon>
        <taxon>Chrysomeloidea</taxon>
        <taxon>Cerambycidae</taxon>
        <taxon>Lamiinae</taxon>
        <taxon>Lamiini</taxon>
        <taxon>Anoplophora</taxon>
    </lineage>
</organism>
<dbReference type="PANTHER" id="PTHR46169">
    <property type="entry name" value="DNA REPLICATION-RELATED ELEMENT FACTOR, ISOFORM A"/>
    <property type="match status" value="1"/>
</dbReference>
<dbReference type="AlphaFoldDB" id="V5GYD7"/>